<gene>
    <name evidence="1" type="ordered locus">Adeh_1845</name>
</gene>
<dbReference type="Proteomes" id="UP000001935">
    <property type="component" value="Chromosome"/>
</dbReference>
<organism evidence="1 2">
    <name type="scientific">Anaeromyxobacter dehalogenans (strain 2CP-C)</name>
    <dbReference type="NCBI Taxonomy" id="290397"/>
    <lineage>
        <taxon>Bacteria</taxon>
        <taxon>Pseudomonadati</taxon>
        <taxon>Myxococcota</taxon>
        <taxon>Myxococcia</taxon>
        <taxon>Myxococcales</taxon>
        <taxon>Cystobacterineae</taxon>
        <taxon>Anaeromyxobacteraceae</taxon>
        <taxon>Anaeromyxobacter</taxon>
    </lineage>
</organism>
<reference evidence="1 2" key="1">
    <citation type="submission" date="2006-01" db="EMBL/GenBank/DDBJ databases">
        <title>Complete sequence of Anaeromyxobacter dehalogenans 2CP-C.</title>
        <authorList>
            <consortium name="US DOE Joint Genome Institute"/>
            <person name="Copeland A."/>
            <person name="Lucas S."/>
            <person name="Lapidus A."/>
            <person name="Barry K."/>
            <person name="Detter J.C."/>
            <person name="Glavina T."/>
            <person name="Hammon N."/>
            <person name="Israni S."/>
            <person name="Pitluck S."/>
            <person name="Brettin T."/>
            <person name="Bruce D."/>
            <person name="Han C."/>
            <person name="Tapia R."/>
            <person name="Gilna P."/>
            <person name="Kiss H."/>
            <person name="Schmutz J."/>
            <person name="Larimer F."/>
            <person name="Land M."/>
            <person name="Kyrpides N."/>
            <person name="Anderson I."/>
            <person name="Sanford R.A."/>
            <person name="Ritalahti K.M."/>
            <person name="Thomas H.S."/>
            <person name="Kirby J.R."/>
            <person name="Zhulin I.B."/>
            <person name="Loeffler F.E."/>
            <person name="Richardson P."/>
        </authorList>
    </citation>
    <scope>NUCLEOTIDE SEQUENCE [LARGE SCALE GENOMIC DNA]</scope>
    <source>
        <strain evidence="1 2">2CP-C</strain>
    </source>
</reference>
<dbReference type="EMBL" id="CP000251">
    <property type="protein sequence ID" value="ABC81617.1"/>
    <property type="molecule type" value="Genomic_DNA"/>
</dbReference>
<dbReference type="eggNOG" id="ENOG502ZDNC">
    <property type="taxonomic scope" value="Bacteria"/>
</dbReference>
<protein>
    <submittedName>
        <fullName evidence="1">Uncharacterized protein</fullName>
    </submittedName>
</protein>
<proteinExistence type="predicted"/>
<dbReference type="KEGG" id="ade:Adeh_1845"/>
<name>Q2IIY6_ANADE</name>
<evidence type="ECO:0000313" key="1">
    <source>
        <dbReference type="EMBL" id="ABC81617.1"/>
    </source>
</evidence>
<dbReference type="HOGENOM" id="CLU_1552104_0_0_7"/>
<sequence length="150" mass="16056">MQERILRWAAESLGLANPSKATSKSATAAEAEGDAKTALEGFETAADALAASHAETQADQVLVVAAFLTKKNGKTELTAQEINTELKNQGHGIGSINKVIDTLKDQKPQLMIQTKKSGKTQQARKNYKVTGKGFEKVQKMLSASPENGEE</sequence>
<dbReference type="AlphaFoldDB" id="Q2IIY6"/>
<dbReference type="STRING" id="290397.Adeh_1845"/>
<accession>Q2IIY6</accession>
<evidence type="ECO:0000313" key="2">
    <source>
        <dbReference type="Proteomes" id="UP000001935"/>
    </source>
</evidence>